<keyword evidence="2" id="KW-0812">Transmembrane</keyword>
<dbReference type="AlphaFoldDB" id="R7ZYJ3"/>
<comment type="caution">
    <text evidence="4">The sequence shown here is derived from an EMBL/GenBank/DDBJ whole genome shotgun (WGS) entry which is preliminary data.</text>
</comment>
<accession>R7ZYJ3</accession>
<feature type="transmembrane region" description="Helical" evidence="2">
    <location>
        <begin position="45"/>
        <end position="67"/>
    </location>
</feature>
<reference evidence="4 5" key="1">
    <citation type="submission" date="2013-02" db="EMBL/GenBank/DDBJ databases">
        <title>A novel strain isolated from Lonar lake, Maharashtra, India.</title>
        <authorList>
            <person name="Singh A."/>
        </authorList>
    </citation>
    <scope>NUCLEOTIDE SEQUENCE [LARGE SCALE GENOMIC DNA]</scope>
    <source>
        <strain evidence="4 5">AK24</strain>
    </source>
</reference>
<keyword evidence="5" id="KW-1185">Reference proteome</keyword>
<dbReference type="Proteomes" id="UP000013909">
    <property type="component" value="Unassembled WGS sequence"/>
</dbReference>
<organism evidence="4 5">
    <name type="scientific">Lunatimonas lonarensis</name>
    <dbReference type="NCBI Taxonomy" id="1232681"/>
    <lineage>
        <taxon>Bacteria</taxon>
        <taxon>Pseudomonadati</taxon>
        <taxon>Bacteroidota</taxon>
        <taxon>Cytophagia</taxon>
        <taxon>Cytophagales</taxon>
        <taxon>Cyclobacteriaceae</taxon>
    </lineage>
</organism>
<proteinExistence type="inferred from homology"/>
<dbReference type="OrthoDB" id="9808602at2"/>
<evidence type="ECO:0000256" key="2">
    <source>
        <dbReference type="SAM" id="Phobius"/>
    </source>
</evidence>
<feature type="domain" description="Bacterial sugar transferase" evidence="3">
    <location>
        <begin position="40"/>
        <end position="224"/>
    </location>
</feature>
<comment type="similarity">
    <text evidence="1">Belongs to the bacterial sugar transferase family.</text>
</comment>
<gene>
    <name evidence="4" type="ORF">ADIS_0285</name>
</gene>
<dbReference type="STRING" id="1232681.ADIS_0285"/>
<sequence length="231" mass="26876">MQKVFARVEEVEYCRDLEDQFFSDNTALLLSPRVSESLSKRVMDVSISITLLVGVLSWLYPIVWLLIRGTSRGPVIYKQLRHGKDNIPFYCYKFRTLREVPDSDFRQTSINDPRITTIGKILRRTSIDELPQIFNVLKGEMSIVGPRPHPIFLNDVFSKEHRNLMRRHVVKPGITGLAQAKGYRGAIRESRQMASRLKLDFFYIRKGTVWMDLIIIFWTAKLILLKNENAC</sequence>
<evidence type="ECO:0000256" key="1">
    <source>
        <dbReference type="ARBA" id="ARBA00006464"/>
    </source>
</evidence>
<feature type="transmembrane region" description="Helical" evidence="2">
    <location>
        <begin position="201"/>
        <end position="220"/>
    </location>
</feature>
<dbReference type="InterPro" id="IPR003362">
    <property type="entry name" value="Bact_transf"/>
</dbReference>
<evidence type="ECO:0000313" key="5">
    <source>
        <dbReference type="Proteomes" id="UP000013909"/>
    </source>
</evidence>
<evidence type="ECO:0000313" key="4">
    <source>
        <dbReference type="EMBL" id="EON79176.1"/>
    </source>
</evidence>
<evidence type="ECO:0000259" key="3">
    <source>
        <dbReference type="Pfam" id="PF02397"/>
    </source>
</evidence>
<dbReference type="Pfam" id="PF02397">
    <property type="entry name" value="Bac_transf"/>
    <property type="match status" value="1"/>
</dbReference>
<dbReference type="PANTHER" id="PTHR30576">
    <property type="entry name" value="COLANIC BIOSYNTHESIS UDP-GLUCOSE LIPID CARRIER TRANSFERASE"/>
    <property type="match status" value="1"/>
</dbReference>
<dbReference type="EMBL" id="AQHR01000011">
    <property type="protein sequence ID" value="EON79176.1"/>
    <property type="molecule type" value="Genomic_DNA"/>
</dbReference>
<dbReference type="RefSeq" id="WP_010852437.1">
    <property type="nucleotide sequence ID" value="NZ_AQHR01000011.1"/>
</dbReference>
<keyword evidence="2" id="KW-1133">Transmembrane helix</keyword>
<name>R7ZYJ3_9BACT</name>
<dbReference type="PANTHER" id="PTHR30576:SF0">
    <property type="entry name" value="UNDECAPRENYL-PHOSPHATE N-ACETYLGALACTOSAMINYL 1-PHOSPHATE TRANSFERASE-RELATED"/>
    <property type="match status" value="1"/>
</dbReference>
<protein>
    <submittedName>
        <fullName evidence="4">Glycosyltransferase</fullName>
    </submittedName>
</protein>
<keyword evidence="4" id="KW-0808">Transferase</keyword>
<keyword evidence="2" id="KW-0472">Membrane</keyword>
<dbReference type="GO" id="GO:0016780">
    <property type="term" value="F:phosphotransferase activity, for other substituted phosphate groups"/>
    <property type="evidence" value="ECO:0007669"/>
    <property type="project" value="TreeGrafter"/>
</dbReference>